<feature type="chain" id="PRO_5014573774" evidence="1">
    <location>
        <begin position="23"/>
        <end position="58"/>
    </location>
</feature>
<reference evidence="3 6" key="1">
    <citation type="journal article" date="2011" name="Nature">
        <title>The Medicago genome provides insight into the evolution of rhizobial symbioses.</title>
        <authorList>
            <person name="Young N.D."/>
            <person name="Debelle F."/>
            <person name="Oldroyd G.E."/>
            <person name="Geurts R."/>
            <person name="Cannon S.B."/>
            <person name="Udvardi M.K."/>
            <person name="Benedito V.A."/>
            <person name="Mayer K.F."/>
            <person name="Gouzy J."/>
            <person name="Schoof H."/>
            <person name="Van de Peer Y."/>
            <person name="Proost S."/>
            <person name="Cook D.R."/>
            <person name="Meyers B.C."/>
            <person name="Spannagl M."/>
            <person name="Cheung F."/>
            <person name="De Mita S."/>
            <person name="Krishnakumar V."/>
            <person name="Gundlach H."/>
            <person name="Zhou S."/>
            <person name="Mudge J."/>
            <person name="Bharti A.K."/>
            <person name="Murray J.D."/>
            <person name="Naoumkina M.A."/>
            <person name="Rosen B."/>
            <person name="Silverstein K.A."/>
            <person name="Tang H."/>
            <person name="Rombauts S."/>
            <person name="Zhao P.X."/>
            <person name="Zhou P."/>
            <person name="Barbe V."/>
            <person name="Bardou P."/>
            <person name="Bechner M."/>
            <person name="Bellec A."/>
            <person name="Berger A."/>
            <person name="Berges H."/>
            <person name="Bidwell S."/>
            <person name="Bisseling T."/>
            <person name="Choisne N."/>
            <person name="Couloux A."/>
            <person name="Denny R."/>
            <person name="Deshpande S."/>
            <person name="Dai X."/>
            <person name="Doyle J.J."/>
            <person name="Dudez A.M."/>
            <person name="Farmer A.D."/>
            <person name="Fouteau S."/>
            <person name="Franken C."/>
            <person name="Gibelin C."/>
            <person name="Gish J."/>
            <person name="Goldstein S."/>
            <person name="Gonzalez A.J."/>
            <person name="Green P.J."/>
            <person name="Hallab A."/>
            <person name="Hartog M."/>
            <person name="Hua A."/>
            <person name="Humphray S.J."/>
            <person name="Jeong D.H."/>
            <person name="Jing Y."/>
            <person name="Jocker A."/>
            <person name="Kenton S.M."/>
            <person name="Kim D.J."/>
            <person name="Klee K."/>
            <person name="Lai H."/>
            <person name="Lang C."/>
            <person name="Lin S."/>
            <person name="Macmil S.L."/>
            <person name="Magdelenat G."/>
            <person name="Matthews L."/>
            <person name="McCorrison J."/>
            <person name="Monaghan E.L."/>
            <person name="Mun J.H."/>
            <person name="Najar F.Z."/>
            <person name="Nicholson C."/>
            <person name="Noirot C."/>
            <person name="O'Bleness M."/>
            <person name="Paule C.R."/>
            <person name="Poulain J."/>
            <person name="Prion F."/>
            <person name="Qin B."/>
            <person name="Qu C."/>
            <person name="Retzel E.F."/>
            <person name="Riddle C."/>
            <person name="Sallet E."/>
            <person name="Samain S."/>
            <person name="Samson N."/>
            <person name="Sanders I."/>
            <person name="Saurat O."/>
            <person name="Scarpelli C."/>
            <person name="Schiex T."/>
            <person name="Segurens B."/>
            <person name="Severin A.J."/>
            <person name="Sherrier D.J."/>
            <person name="Shi R."/>
            <person name="Sims S."/>
            <person name="Singer S.R."/>
            <person name="Sinharoy S."/>
            <person name="Sterck L."/>
            <person name="Viollet A."/>
            <person name="Wang B.B."/>
            <person name="Wang K."/>
            <person name="Wang M."/>
            <person name="Wang X."/>
            <person name="Warfsmann J."/>
            <person name="Weissenbach J."/>
            <person name="White D.D."/>
            <person name="White J.D."/>
            <person name="Wiley G.B."/>
            <person name="Wincker P."/>
            <person name="Xing Y."/>
            <person name="Yang L."/>
            <person name="Yao Z."/>
            <person name="Ying F."/>
            <person name="Zhai J."/>
            <person name="Zhou L."/>
            <person name="Zuber A."/>
            <person name="Denarie J."/>
            <person name="Dixon R.A."/>
            <person name="May G.D."/>
            <person name="Schwartz D.C."/>
            <person name="Rogers J."/>
            <person name="Quetier F."/>
            <person name="Town C.D."/>
            <person name="Roe B.A."/>
        </authorList>
    </citation>
    <scope>NUCLEOTIDE SEQUENCE [LARGE SCALE GENOMIC DNA]</scope>
    <source>
        <strain evidence="3">A17</strain>
        <strain evidence="5 6">cv. Jemalong A17</strain>
    </source>
</reference>
<dbReference type="Gramene" id="rna35035">
    <property type="protein sequence ID" value="RHN50713.1"/>
    <property type="gene ID" value="gene35035"/>
</dbReference>
<reference evidence="5" key="3">
    <citation type="submission" date="2015-04" db="UniProtKB">
        <authorList>
            <consortium name="EnsemblPlants"/>
        </authorList>
    </citation>
    <scope>IDENTIFICATION</scope>
    <source>
        <strain evidence="5">cv. Jemalong A17</strain>
    </source>
</reference>
<reference evidence="4" key="4">
    <citation type="journal article" date="2018" name="Nat. Plants">
        <title>Whole-genome landscape of Medicago truncatula symbiotic genes.</title>
        <authorList>
            <person name="Pecrix Y."/>
            <person name="Gamas P."/>
            <person name="Carrere S."/>
        </authorList>
    </citation>
    <scope>NUCLEOTIDE SEQUENCE</scope>
    <source>
        <tissue evidence="4">Leaves</tissue>
    </source>
</reference>
<organism evidence="3 6">
    <name type="scientific">Medicago truncatula</name>
    <name type="common">Barrel medic</name>
    <name type="synonym">Medicago tribuloides</name>
    <dbReference type="NCBI Taxonomy" id="3880"/>
    <lineage>
        <taxon>Eukaryota</taxon>
        <taxon>Viridiplantae</taxon>
        <taxon>Streptophyta</taxon>
        <taxon>Embryophyta</taxon>
        <taxon>Tracheophyta</taxon>
        <taxon>Spermatophyta</taxon>
        <taxon>Magnoliopsida</taxon>
        <taxon>eudicotyledons</taxon>
        <taxon>Gunneridae</taxon>
        <taxon>Pentapetalae</taxon>
        <taxon>rosids</taxon>
        <taxon>fabids</taxon>
        <taxon>Fabales</taxon>
        <taxon>Fabaceae</taxon>
        <taxon>Papilionoideae</taxon>
        <taxon>50 kb inversion clade</taxon>
        <taxon>NPAAA clade</taxon>
        <taxon>Hologalegina</taxon>
        <taxon>IRL clade</taxon>
        <taxon>Trifolieae</taxon>
        <taxon>Medicago</taxon>
    </lineage>
</organism>
<keyword evidence="1" id="KW-0732">Signal</keyword>
<evidence type="ECO:0000313" key="4">
    <source>
        <dbReference type="EMBL" id="RHN50713.1"/>
    </source>
</evidence>
<evidence type="ECO:0000313" key="5">
    <source>
        <dbReference type="EnsemblPlants" id="AES75160"/>
    </source>
</evidence>
<dbReference type="Proteomes" id="UP000265566">
    <property type="component" value="Chromosome 6"/>
</dbReference>
<feature type="signal peptide" evidence="1">
    <location>
        <begin position="1"/>
        <end position="22"/>
    </location>
</feature>
<reference evidence="3 6" key="2">
    <citation type="journal article" date="2014" name="BMC Genomics">
        <title>An improved genome release (version Mt4.0) for the model legume Medicago truncatula.</title>
        <authorList>
            <person name="Tang H."/>
            <person name="Krishnakumar V."/>
            <person name="Bidwell S."/>
            <person name="Rosen B."/>
            <person name="Chan A."/>
            <person name="Zhou S."/>
            <person name="Gentzbittel L."/>
            <person name="Childs K.L."/>
            <person name="Yandell M."/>
            <person name="Gundlach H."/>
            <person name="Mayer K.F."/>
            <person name="Schwartz D.C."/>
            <person name="Town C.D."/>
        </authorList>
    </citation>
    <scope>GENOME REANNOTATION</scope>
    <source>
        <strain evidence="5 6">cv. Jemalong A17</strain>
    </source>
</reference>
<gene>
    <name evidence="3" type="ordered locus">MTR_6g027155</name>
    <name evidence="4" type="ORF">MtrunA17_Chr6g0460491</name>
</gene>
<dbReference type="Pfam" id="PF07127">
    <property type="entry name" value="Nodulin_late"/>
    <property type="match status" value="1"/>
</dbReference>
<evidence type="ECO:0000256" key="1">
    <source>
        <dbReference type="SAM" id="SignalP"/>
    </source>
</evidence>
<dbReference type="EnsemblPlants" id="AES75160">
    <property type="protein sequence ID" value="AES75160"/>
    <property type="gene ID" value="MTR_6g027155"/>
</dbReference>
<keyword evidence="6" id="KW-1185">Reference proteome</keyword>
<dbReference type="EMBL" id="CM001222">
    <property type="protein sequence ID" value="AES75160.1"/>
    <property type="molecule type" value="Genomic_DNA"/>
</dbReference>
<evidence type="ECO:0000259" key="2">
    <source>
        <dbReference type="Pfam" id="PF07127"/>
    </source>
</evidence>
<dbReference type="GO" id="GO:0046872">
    <property type="term" value="F:metal ion binding"/>
    <property type="evidence" value="ECO:0007669"/>
    <property type="project" value="InterPro"/>
</dbReference>
<dbReference type="Proteomes" id="UP000002051">
    <property type="component" value="Chromosome 6"/>
</dbReference>
<dbReference type="EMBL" id="PSQE01000006">
    <property type="protein sequence ID" value="RHN50713.1"/>
    <property type="molecule type" value="Genomic_DNA"/>
</dbReference>
<proteinExistence type="predicted"/>
<name>G7KPK3_MEDTR</name>
<accession>G7KPK3</accession>
<sequence>MTQFLFFIFVLMIFLSPFLVEMEKTHVRCITADDCPKVERPLKMKCIGNYCHYFLNNF</sequence>
<dbReference type="HOGENOM" id="CLU_181053_6_1_1"/>
<protein>
    <submittedName>
        <fullName evidence="3">Nodule Cysteine-Rich (NCR) secreted peptide</fullName>
    </submittedName>
    <submittedName>
        <fullName evidence="4">Putative Late nodulin</fullName>
    </submittedName>
</protein>
<evidence type="ECO:0000313" key="3">
    <source>
        <dbReference type="EMBL" id="AES75160.1"/>
    </source>
</evidence>
<dbReference type="InterPro" id="IPR009810">
    <property type="entry name" value="Nodulin_late_dom"/>
</dbReference>
<feature type="domain" description="Late nodulin" evidence="2">
    <location>
        <begin position="1"/>
        <end position="52"/>
    </location>
</feature>
<evidence type="ECO:0000313" key="6">
    <source>
        <dbReference type="Proteomes" id="UP000002051"/>
    </source>
</evidence>
<dbReference type="PaxDb" id="3880-AES75160"/>
<dbReference type="AlphaFoldDB" id="G7KPK3"/>